<dbReference type="EMBL" id="AMCI01000854">
    <property type="protein sequence ID" value="EJX07561.1"/>
    <property type="molecule type" value="Genomic_DNA"/>
</dbReference>
<feature type="transmembrane region" description="Helical" evidence="9">
    <location>
        <begin position="7"/>
        <end position="31"/>
    </location>
</feature>
<dbReference type="InterPro" id="IPR003445">
    <property type="entry name" value="Cat_transpt"/>
</dbReference>
<dbReference type="GO" id="GO:0030001">
    <property type="term" value="P:metal ion transport"/>
    <property type="evidence" value="ECO:0007669"/>
    <property type="project" value="UniProtKB-ARBA"/>
</dbReference>
<dbReference type="PANTHER" id="PTHR32024">
    <property type="entry name" value="TRK SYSTEM POTASSIUM UPTAKE PROTEIN TRKG-RELATED"/>
    <property type="match status" value="1"/>
</dbReference>
<evidence type="ECO:0000256" key="3">
    <source>
        <dbReference type="ARBA" id="ARBA00022448"/>
    </source>
</evidence>
<dbReference type="AlphaFoldDB" id="J9D4J1"/>
<dbReference type="Pfam" id="PF02386">
    <property type="entry name" value="TrkH"/>
    <property type="match status" value="1"/>
</dbReference>
<feature type="transmembrane region" description="Helical" evidence="9">
    <location>
        <begin position="273"/>
        <end position="294"/>
    </location>
</feature>
<sequence>MLNLPIIYKVLGTLLYLEALLFGVCMGLGVWYGETNYATFGVPIVIALALGTALRFFGRHAENRMGRRDGFLIVSLTWVIFSFIGMLPLLISGYQPRVAAAFFEIMSGFTTTGATALTNIDSLPASILLWRSLTHWFGGMGIVFFTIAILPNIGGGETKLFSAEATGLKIGKLHPRIGTTARWIWSLYLLLTLTCMGAYYLAGMSVFDAVNHGFSTIGTGGFSTHQDSIAYFQSNTIEWITAIFMFLAGVNCTLLYLLFIKRRMKDVIRDEELRCYLFLFLGAVAGITGILYFVDNLDFSTALRSAFFNTASLQTTTGFSDENFMNWHPTVWLLLVFVSMVGACAGSTSGGLKCIRVLMVWKLTRAEFRQLLHPHAVLPVRLNQNPVTAQMGRTVFVFLWYIPF</sequence>
<evidence type="ECO:0000256" key="6">
    <source>
        <dbReference type="ARBA" id="ARBA00022989"/>
    </source>
</evidence>
<dbReference type="GO" id="GO:0008324">
    <property type="term" value="F:monoatomic cation transmembrane transporter activity"/>
    <property type="evidence" value="ECO:0007669"/>
    <property type="project" value="InterPro"/>
</dbReference>
<dbReference type="GO" id="GO:0005886">
    <property type="term" value="C:plasma membrane"/>
    <property type="evidence" value="ECO:0007669"/>
    <property type="project" value="UniProtKB-SubCell"/>
</dbReference>
<keyword evidence="7" id="KW-0406">Ion transport</keyword>
<feature type="transmembrane region" description="Helical" evidence="9">
    <location>
        <begin position="331"/>
        <end position="352"/>
    </location>
</feature>
<evidence type="ECO:0000256" key="5">
    <source>
        <dbReference type="ARBA" id="ARBA00022692"/>
    </source>
</evidence>
<comment type="similarity">
    <text evidence="2">Belongs to the TrkH potassium transport family.</text>
</comment>
<feature type="transmembrane region" description="Helical" evidence="9">
    <location>
        <begin position="239"/>
        <end position="261"/>
    </location>
</feature>
<organism evidence="10">
    <name type="scientific">gut metagenome</name>
    <dbReference type="NCBI Taxonomy" id="749906"/>
    <lineage>
        <taxon>unclassified sequences</taxon>
        <taxon>metagenomes</taxon>
        <taxon>organismal metagenomes</taxon>
    </lineage>
</organism>
<comment type="caution">
    <text evidence="10">The sequence shown here is derived from an EMBL/GenBank/DDBJ whole genome shotgun (WGS) entry which is preliminary data.</text>
</comment>
<evidence type="ECO:0000256" key="7">
    <source>
        <dbReference type="ARBA" id="ARBA00023065"/>
    </source>
</evidence>
<evidence type="ECO:0000256" key="4">
    <source>
        <dbReference type="ARBA" id="ARBA00022475"/>
    </source>
</evidence>
<evidence type="ECO:0000313" key="10">
    <source>
        <dbReference type="EMBL" id="EJX07561.1"/>
    </source>
</evidence>
<accession>J9D4J1</accession>
<protein>
    <submittedName>
        <fullName evidence="10">Trk system K+ uptake protein TrkH</fullName>
    </submittedName>
</protein>
<feature type="transmembrane region" description="Helical" evidence="9">
    <location>
        <begin position="183"/>
        <end position="202"/>
    </location>
</feature>
<evidence type="ECO:0000256" key="8">
    <source>
        <dbReference type="ARBA" id="ARBA00023136"/>
    </source>
</evidence>
<evidence type="ECO:0000256" key="9">
    <source>
        <dbReference type="SAM" id="Phobius"/>
    </source>
</evidence>
<keyword evidence="5 9" id="KW-0812">Transmembrane</keyword>
<evidence type="ECO:0000256" key="1">
    <source>
        <dbReference type="ARBA" id="ARBA00004651"/>
    </source>
</evidence>
<feature type="transmembrane region" description="Helical" evidence="9">
    <location>
        <begin position="133"/>
        <end position="153"/>
    </location>
</feature>
<evidence type="ECO:0000256" key="2">
    <source>
        <dbReference type="ARBA" id="ARBA00009137"/>
    </source>
</evidence>
<reference evidence="10" key="1">
    <citation type="journal article" date="2012" name="PLoS ONE">
        <title>Gene sets for utilization of primary and secondary nutrition supplies in the distal gut of endangered iberian lynx.</title>
        <authorList>
            <person name="Alcaide M."/>
            <person name="Messina E."/>
            <person name="Richter M."/>
            <person name="Bargiela R."/>
            <person name="Peplies J."/>
            <person name="Huws S.A."/>
            <person name="Newbold C.J."/>
            <person name="Golyshin P.N."/>
            <person name="Simon M.A."/>
            <person name="Lopez G."/>
            <person name="Yakimov M.M."/>
            <person name="Ferrer M."/>
        </authorList>
    </citation>
    <scope>NUCLEOTIDE SEQUENCE</scope>
</reference>
<keyword evidence="8 9" id="KW-0472">Membrane</keyword>
<name>J9D4J1_9ZZZZ</name>
<keyword evidence="3" id="KW-0813">Transport</keyword>
<feature type="transmembrane region" description="Helical" evidence="9">
    <location>
        <begin position="70"/>
        <end position="91"/>
    </location>
</feature>
<comment type="subcellular location">
    <subcellularLocation>
        <location evidence="1">Cell membrane</location>
        <topology evidence="1">Multi-pass membrane protein</topology>
    </subcellularLocation>
</comment>
<keyword evidence="4" id="KW-1003">Cell membrane</keyword>
<feature type="transmembrane region" description="Helical" evidence="9">
    <location>
        <begin position="37"/>
        <end position="58"/>
    </location>
</feature>
<keyword evidence="6 9" id="KW-1133">Transmembrane helix</keyword>
<proteinExistence type="inferred from homology"/>
<gene>
    <name evidence="10" type="ORF">EVA_04329</name>
</gene>
<dbReference type="PANTHER" id="PTHR32024:SF2">
    <property type="entry name" value="TRK SYSTEM POTASSIUM UPTAKE PROTEIN TRKG-RELATED"/>
    <property type="match status" value="1"/>
</dbReference>